<evidence type="ECO:0000313" key="7">
    <source>
        <dbReference type="EMBL" id="PSR34916.1"/>
    </source>
</evidence>
<dbReference type="InterPro" id="IPR002293">
    <property type="entry name" value="AA/rel_permease1"/>
</dbReference>
<keyword evidence="4 6" id="KW-1133">Transmembrane helix</keyword>
<protein>
    <submittedName>
        <fullName evidence="7">Amino acid transporter</fullName>
    </submittedName>
</protein>
<dbReference type="PANTHER" id="PTHR42770:SF13">
    <property type="entry name" value="L-METHIONINE_BRANCHED-CHAIN AMINO ACID EXPORTER YJEH"/>
    <property type="match status" value="1"/>
</dbReference>
<organism evidence="7 8">
    <name type="scientific">Sulfobacillus benefaciens</name>
    <dbReference type="NCBI Taxonomy" id="453960"/>
    <lineage>
        <taxon>Bacteria</taxon>
        <taxon>Bacillati</taxon>
        <taxon>Bacillota</taxon>
        <taxon>Clostridia</taxon>
        <taxon>Eubacteriales</taxon>
        <taxon>Clostridiales Family XVII. Incertae Sedis</taxon>
        <taxon>Sulfobacillus</taxon>
    </lineage>
</organism>
<feature type="transmembrane region" description="Helical" evidence="6">
    <location>
        <begin position="119"/>
        <end position="141"/>
    </location>
</feature>
<accession>A0A2T2XK91</accession>
<feature type="transmembrane region" description="Helical" evidence="6">
    <location>
        <begin position="12"/>
        <end position="30"/>
    </location>
</feature>
<feature type="transmembrane region" description="Helical" evidence="6">
    <location>
        <begin position="182"/>
        <end position="200"/>
    </location>
</feature>
<feature type="transmembrane region" description="Helical" evidence="6">
    <location>
        <begin position="266"/>
        <end position="288"/>
    </location>
</feature>
<evidence type="ECO:0000256" key="1">
    <source>
        <dbReference type="ARBA" id="ARBA00004651"/>
    </source>
</evidence>
<dbReference type="GO" id="GO:0005886">
    <property type="term" value="C:plasma membrane"/>
    <property type="evidence" value="ECO:0007669"/>
    <property type="project" value="UniProtKB-SubCell"/>
</dbReference>
<evidence type="ECO:0000256" key="2">
    <source>
        <dbReference type="ARBA" id="ARBA00022475"/>
    </source>
</evidence>
<evidence type="ECO:0000256" key="3">
    <source>
        <dbReference type="ARBA" id="ARBA00022692"/>
    </source>
</evidence>
<gene>
    <name evidence="7" type="ORF">C7B46_03110</name>
</gene>
<dbReference type="Pfam" id="PF13520">
    <property type="entry name" value="AA_permease_2"/>
    <property type="match status" value="1"/>
</dbReference>
<feature type="transmembrane region" description="Helical" evidence="6">
    <location>
        <begin position="148"/>
        <end position="170"/>
    </location>
</feature>
<evidence type="ECO:0000256" key="6">
    <source>
        <dbReference type="SAM" id="Phobius"/>
    </source>
</evidence>
<keyword evidence="2" id="KW-1003">Cell membrane</keyword>
<sequence length="417" mass="44266">MTTLKRALTWREGAGFTVAAVLGSGVLVLPSLTATMAGPASLWVWVLISLAMIPIALTLGQLAVRYPDAGGIAAYVREAFGTFSGRVIGYLYLATVPVAAPAAAVIGMDYVRAFLHWSWPLTIGGAAIILAGAIMANYLGVELSGRTATIIVVIIAVVMLAAVILAMPHMNSRSFSPWLPHGWIPVGQSLALLFWAFVGWEMLGHMAEEFVNPTIDVPRSLALAIMVIDVLYVAVSVVTIGTHTYGPGKTGDGLAQLVGLGLGREGMAVIVVLAILVTYGTIHTYVAGFSRLVYAQSRAGDLPLAFAQLHGRFRTPSRVLIALAVPFVLVLVVEWVHPLDLSQLIVWPSAIFIVLYIAAMAAGWRLLAKPRHRAAAVFGLGFSIVALSFVGWALVLPLVIIAAAWVEGKFPVAATKM</sequence>
<feature type="transmembrane region" description="Helical" evidence="6">
    <location>
        <begin position="319"/>
        <end position="338"/>
    </location>
</feature>
<dbReference type="Gene3D" id="1.20.1740.10">
    <property type="entry name" value="Amino acid/polyamine transporter I"/>
    <property type="match status" value="1"/>
</dbReference>
<evidence type="ECO:0000313" key="8">
    <source>
        <dbReference type="Proteomes" id="UP000242972"/>
    </source>
</evidence>
<keyword evidence="3 6" id="KW-0812">Transmembrane</keyword>
<dbReference type="AlphaFoldDB" id="A0A2T2XK91"/>
<comment type="subcellular location">
    <subcellularLocation>
        <location evidence="1">Cell membrane</location>
        <topology evidence="1">Multi-pass membrane protein</topology>
    </subcellularLocation>
</comment>
<name>A0A2T2XK91_9FIRM</name>
<feature type="transmembrane region" description="Helical" evidence="6">
    <location>
        <begin position="344"/>
        <end position="364"/>
    </location>
</feature>
<comment type="caution">
    <text evidence="7">The sequence shown here is derived from an EMBL/GenBank/DDBJ whole genome shotgun (WGS) entry which is preliminary data.</text>
</comment>
<dbReference type="InterPro" id="IPR050367">
    <property type="entry name" value="APC_superfamily"/>
</dbReference>
<reference evidence="7 8" key="1">
    <citation type="journal article" date="2014" name="BMC Genomics">
        <title>Comparison of environmental and isolate Sulfobacillus genomes reveals diverse carbon, sulfur, nitrogen, and hydrogen metabolisms.</title>
        <authorList>
            <person name="Justice N.B."/>
            <person name="Norman A."/>
            <person name="Brown C.T."/>
            <person name="Singh A."/>
            <person name="Thomas B.C."/>
            <person name="Banfield J.F."/>
        </authorList>
    </citation>
    <scope>NUCLEOTIDE SEQUENCE [LARGE SCALE GENOMIC DNA]</scope>
    <source>
        <strain evidence="7">AMDSBA4</strain>
    </source>
</reference>
<proteinExistence type="predicted"/>
<feature type="transmembrane region" description="Helical" evidence="6">
    <location>
        <begin position="221"/>
        <end position="246"/>
    </location>
</feature>
<feature type="transmembrane region" description="Helical" evidence="6">
    <location>
        <begin position="42"/>
        <end position="66"/>
    </location>
</feature>
<dbReference type="PIRSF" id="PIRSF006060">
    <property type="entry name" value="AA_transporter"/>
    <property type="match status" value="1"/>
</dbReference>
<keyword evidence="5 6" id="KW-0472">Membrane</keyword>
<dbReference type="PANTHER" id="PTHR42770">
    <property type="entry name" value="AMINO ACID TRANSPORTER-RELATED"/>
    <property type="match status" value="1"/>
</dbReference>
<feature type="transmembrane region" description="Helical" evidence="6">
    <location>
        <begin position="376"/>
        <end position="406"/>
    </location>
</feature>
<dbReference type="Proteomes" id="UP000242972">
    <property type="component" value="Unassembled WGS sequence"/>
</dbReference>
<evidence type="ECO:0000256" key="4">
    <source>
        <dbReference type="ARBA" id="ARBA00022989"/>
    </source>
</evidence>
<feature type="transmembrane region" description="Helical" evidence="6">
    <location>
        <begin position="87"/>
        <end position="107"/>
    </location>
</feature>
<dbReference type="EMBL" id="PXYW01000005">
    <property type="protein sequence ID" value="PSR34916.1"/>
    <property type="molecule type" value="Genomic_DNA"/>
</dbReference>
<evidence type="ECO:0000256" key="5">
    <source>
        <dbReference type="ARBA" id="ARBA00023136"/>
    </source>
</evidence>
<dbReference type="GO" id="GO:0022857">
    <property type="term" value="F:transmembrane transporter activity"/>
    <property type="evidence" value="ECO:0007669"/>
    <property type="project" value="InterPro"/>
</dbReference>